<feature type="region of interest" description="Disordered" evidence="1">
    <location>
        <begin position="256"/>
        <end position="277"/>
    </location>
</feature>
<dbReference type="InterPro" id="IPR036179">
    <property type="entry name" value="Ig-like_dom_sf"/>
</dbReference>
<dbReference type="Gene3D" id="2.60.40.10">
    <property type="entry name" value="Immunoglobulins"/>
    <property type="match status" value="2"/>
</dbReference>
<dbReference type="PANTHER" id="PTHR21063">
    <property type="entry name" value="LFA-3"/>
    <property type="match status" value="1"/>
</dbReference>
<keyword evidence="2" id="KW-0472">Membrane</keyword>
<dbReference type="Pfam" id="PF07686">
    <property type="entry name" value="V-set"/>
    <property type="match status" value="1"/>
</dbReference>
<feature type="chain" id="PRO_5027835915" evidence="3">
    <location>
        <begin position="21"/>
        <end position="277"/>
    </location>
</feature>
<feature type="domain" description="Immunoglobulin" evidence="4">
    <location>
        <begin position="22"/>
        <end position="124"/>
    </location>
</feature>
<feature type="compositionally biased region" description="Polar residues" evidence="1">
    <location>
        <begin position="258"/>
        <end position="269"/>
    </location>
</feature>
<sequence>MAILLLFFWVLSHHAGFFSAAIVRVSVLEGDVVTLHTYVETNQQYIIWYFNDIRIAKLNGDLRKICTDVECNEGTERFRDRLGLDHQTGSLTITDIRTTDSGLYQLQIISSNSISKKIFNVTVYSVTASEQDEKSVKEGESVTLDPGLVRQPNEVMTWYYKDIPIAEITGYLSNVCKDIRTTDSGVYKLEINRNARRSSSASCVKSFGVNVAVNVPDSSRSSAATAGIAVTVILLLAACAAVVIYYRNDQEKREDNRMQNIGQVNQNDAPVNKESLL</sequence>
<reference evidence="6" key="1">
    <citation type="submission" date="2025-08" db="UniProtKB">
        <authorList>
            <consortium name="RefSeq"/>
        </authorList>
    </citation>
    <scope>IDENTIFICATION</scope>
    <source>
        <strain evidence="6">Wakin</strain>
        <tissue evidence="6">Muscle</tissue>
    </source>
</reference>
<organism evidence="5 6">
    <name type="scientific">Carassius auratus</name>
    <name type="common">Goldfish</name>
    <dbReference type="NCBI Taxonomy" id="7957"/>
    <lineage>
        <taxon>Eukaryota</taxon>
        <taxon>Metazoa</taxon>
        <taxon>Chordata</taxon>
        <taxon>Craniata</taxon>
        <taxon>Vertebrata</taxon>
        <taxon>Euteleostomi</taxon>
        <taxon>Actinopterygii</taxon>
        <taxon>Neopterygii</taxon>
        <taxon>Teleostei</taxon>
        <taxon>Ostariophysi</taxon>
        <taxon>Cypriniformes</taxon>
        <taxon>Cyprinidae</taxon>
        <taxon>Cyprininae</taxon>
        <taxon>Carassius</taxon>
    </lineage>
</organism>
<evidence type="ECO:0000259" key="4">
    <source>
        <dbReference type="SMART" id="SM00409"/>
    </source>
</evidence>
<protein>
    <submittedName>
        <fullName evidence="6">Uncharacterized protein LOC113039552 isoform X2</fullName>
    </submittedName>
</protein>
<dbReference type="InterPro" id="IPR003599">
    <property type="entry name" value="Ig_sub"/>
</dbReference>
<evidence type="ECO:0000313" key="6">
    <source>
        <dbReference type="RefSeq" id="XP_026053241.1"/>
    </source>
</evidence>
<dbReference type="GeneID" id="113039552"/>
<keyword evidence="2" id="KW-1133">Transmembrane helix</keyword>
<gene>
    <name evidence="6" type="primary">LOC113039552</name>
</gene>
<evidence type="ECO:0000256" key="2">
    <source>
        <dbReference type="SAM" id="Phobius"/>
    </source>
</evidence>
<proteinExistence type="predicted"/>
<dbReference type="InterPro" id="IPR013783">
    <property type="entry name" value="Ig-like_fold"/>
</dbReference>
<name>A0A6P6IZP6_CARAU</name>
<dbReference type="SMART" id="SM00409">
    <property type="entry name" value="IG"/>
    <property type="match status" value="2"/>
</dbReference>
<feature type="domain" description="Immunoglobulin" evidence="4">
    <location>
        <begin position="131"/>
        <end position="214"/>
    </location>
</feature>
<keyword evidence="3" id="KW-0732">Signal</keyword>
<accession>A0A6P6IZP6</accession>
<evidence type="ECO:0000256" key="3">
    <source>
        <dbReference type="SAM" id="SignalP"/>
    </source>
</evidence>
<keyword evidence="2" id="KW-0812">Transmembrane</keyword>
<feature type="transmembrane region" description="Helical" evidence="2">
    <location>
        <begin position="223"/>
        <end position="246"/>
    </location>
</feature>
<dbReference type="RefSeq" id="XP_026053241.1">
    <property type="nucleotide sequence ID" value="XM_026197456.1"/>
</dbReference>
<evidence type="ECO:0000256" key="1">
    <source>
        <dbReference type="SAM" id="MobiDB-lite"/>
    </source>
</evidence>
<feature type="signal peptide" evidence="3">
    <location>
        <begin position="1"/>
        <end position="20"/>
    </location>
</feature>
<dbReference type="InterPro" id="IPR013106">
    <property type="entry name" value="Ig_V-set"/>
</dbReference>
<keyword evidence="5" id="KW-1185">Reference proteome</keyword>
<dbReference type="PANTHER" id="PTHR21063:SF4">
    <property type="entry name" value="CD48 ANTIGEN-RELATED"/>
    <property type="match status" value="1"/>
</dbReference>
<dbReference type="SUPFAM" id="SSF48726">
    <property type="entry name" value="Immunoglobulin"/>
    <property type="match status" value="2"/>
</dbReference>
<dbReference type="AlphaFoldDB" id="A0A6P6IZP6"/>
<evidence type="ECO:0000313" key="5">
    <source>
        <dbReference type="Proteomes" id="UP000515129"/>
    </source>
</evidence>
<dbReference type="Proteomes" id="UP000515129">
    <property type="component" value="Chromosome 22"/>
</dbReference>